<organism evidence="2 3">
    <name type="scientific">Candidatus Uhrbacteria bacterium GW2011_GWC1_41_20</name>
    <dbReference type="NCBI Taxonomy" id="1618983"/>
    <lineage>
        <taxon>Bacteria</taxon>
        <taxon>Candidatus Uhriibacteriota</taxon>
    </lineage>
</organism>
<dbReference type="InterPro" id="IPR039564">
    <property type="entry name" value="Peptidase_C39-like"/>
</dbReference>
<reference evidence="2 3" key="1">
    <citation type="journal article" date="2015" name="Nature">
        <title>rRNA introns, odd ribosomes, and small enigmatic genomes across a large radiation of phyla.</title>
        <authorList>
            <person name="Brown C.T."/>
            <person name="Hug L.A."/>
            <person name="Thomas B.C."/>
            <person name="Sharon I."/>
            <person name="Castelle C.J."/>
            <person name="Singh A."/>
            <person name="Wilkins M.J."/>
            <person name="Williams K.H."/>
            <person name="Banfield J.F."/>
        </authorList>
    </citation>
    <scope>NUCLEOTIDE SEQUENCE [LARGE SCALE GENOMIC DNA]</scope>
</reference>
<sequence length="284" mass="31412">MRGRILISVFFIFFIGFCVWAFAFDHGSSVDVQEVTFEETQDSSFFIPAVESGSSEIDESEKTSPIVEVGEEVKVEGIDEAKEVVKETEVDDSVPTQFNLAVPFTSQAPHGNWALPYQEACEEASAYMVWLYFEGFSSGQVNADVADAGILEFIDYENQVHGDLLDITVLETAELIEGLYGLRAWVVEDPTVEQIKEQIALGYPIIVPAAGRELGNPNFSGIGPLYHMLVLRGYTKSQWITNDPGTRNGQGYVYDIDVIMSAMGDWNNGDPANGPKRVIFVEPN</sequence>
<dbReference type="Proteomes" id="UP000033930">
    <property type="component" value="Unassembled WGS sequence"/>
</dbReference>
<evidence type="ECO:0000313" key="3">
    <source>
        <dbReference type="Proteomes" id="UP000033930"/>
    </source>
</evidence>
<evidence type="ECO:0000259" key="1">
    <source>
        <dbReference type="Pfam" id="PF13529"/>
    </source>
</evidence>
<gene>
    <name evidence="2" type="ORF">UU50_C0028G0008</name>
</gene>
<name>A0A0G0V9A9_9BACT</name>
<dbReference type="Gene3D" id="3.90.70.10">
    <property type="entry name" value="Cysteine proteinases"/>
    <property type="match status" value="1"/>
</dbReference>
<accession>A0A0G0V9A9</accession>
<evidence type="ECO:0000313" key="2">
    <source>
        <dbReference type="EMBL" id="KKR97559.1"/>
    </source>
</evidence>
<dbReference type="AlphaFoldDB" id="A0A0G0V9A9"/>
<dbReference type="Pfam" id="PF13529">
    <property type="entry name" value="Peptidase_C39_2"/>
    <property type="match status" value="1"/>
</dbReference>
<feature type="domain" description="Peptidase C39-like" evidence="1">
    <location>
        <begin position="100"/>
        <end position="244"/>
    </location>
</feature>
<protein>
    <recommendedName>
        <fullName evidence="1">Peptidase C39-like domain-containing protein</fullName>
    </recommendedName>
</protein>
<comment type="caution">
    <text evidence="2">The sequence shown here is derived from an EMBL/GenBank/DDBJ whole genome shotgun (WGS) entry which is preliminary data.</text>
</comment>
<dbReference type="EMBL" id="LCAW01000028">
    <property type="protein sequence ID" value="KKR97559.1"/>
    <property type="molecule type" value="Genomic_DNA"/>
</dbReference>
<proteinExistence type="predicted"/>